<keyword evidence="12 21" id="KW-0261">Viral envelope protein</keyword>
<evidence type="ECO:0000256" key="15">
    <source>
        <dbReference type="ARBA" id="ARBA00023157"/>
    </source>
</evidence>
<dbReference type="GO" id="GO:0019031">
    <property type="term" value="C:viral envelope"/>
    <property type="evidence" value="ECO:0007669"/>
    <property type="project" value="UniProtKB-KW"/>
</dbReference>
<feature type="transmembrane region" description="Helical" evidence="20">
    <location>
        <begin position="702"/>
        <end position="721"/>
    </location>
</feature>
<evidence type="ECO:0000256" key="13">
    <source>
        <dbReference type="ARBA" id="ARBA00022989"/>
    </source>
</evidence>
<keyword evidence="5" id="KW-1032">Host cell membrane</keyword>
<keyword evidence="7" id="KW-0165">Cleavage on pair of basic residues</keyword>
<evidence type="ECO:0000256" key="11">
    <source>
        <dbReference type="ARBA" id="ARBA00022870"/>
    </source>
</evidence>
<dbReference type="GO" id="GO:0019062">
    <property type="term" value="P:virion attachment to host cell"/>
    <property type="evidence" value="ECO:0007669"/>
    <property type="project" value="UniProtKB-KW"/>
</dbReference>
<evidence type="ECO:0000256" key="7">
    <source>
        <dbReference type="ARBA" id="ARBA00022685"/>
    </source>
</evidence>
<evidence type="ECO:0000313" key="21">
    <source>
        <dbReference type="EMBL" id="ABB72003.1"/>
    </source>
</evidence>
<keyword evidence="16" id="KW-0325">Glycoprotein</keyword>
<evidence type="ECO:0000256" key="4">
    <source>
        <dbReference type="ARBA" id="ARBA00004650"/>
    </source>
</evidence>
<feature type="region of interest" description="Disordered" evidence="19">
    <location>
        <begin position="735"/>
        <end position="757"/>
    </location>
</feature>
<name>I6LFK6_JEMBR</name>
<keyword evidence="13 20" id="KW-1133">Transmembrane helix</keyword>
<dbReference type="Pfam" id="PF05858">
    <property type="entry name" value="BIV_Env"/>
    <property type="match status" value="2"/>
</dbReference>
<dbReference type="GO" id="GO:0046718">
    <property type="term" value="P:symbiont entry into host cell"/>
    <property type="evidence" value="ECO:0007669"/>
    <property type="project" value="UniProtKB-KW"/>
</dbReference>
<gene>
    <name evidence="21" type="primary">env</name>
</gene>
<accession>I6LFK6</accession>
<evidence type="ECO:0000256" key="17">
    <source>
        <dbReference type="ARBA" id="ARBA00023296"/>
    </source>
</evidence>
<evidence type="ECO:0000256" key="19">
    <source>
        <dbReference type="SAM" id="MobiDB-lite"/>
    </source>
</evidence>
<evidence type="ECO:0000256" key="18">
    <source>
        <dbReference type="ARBA" id="ARBA00029888"/>
    </source>
</evidence>
<feature type="compositionally biased region" description="Acidic residues" evidence="19">
    <location>
        <begin position="636"/>
        <end position="645"/>
    </location>
</feature>
<evidence type="ECO:0000256" key="16">
    <source>
        <dbReference type="ARBA" id="ARBA00023180"/>
    </source>
</evidence>
<keyword evidence="17" id="KW-1160">Virus entry into host cell</keyword>
<keyword evidence="15" id="KW-1015">Disulfide bond</keyword>
<evidence type="ECO:0000256" key="1">
    <source>
        <dbReference type="ARBA" id="ARBA00004402"/>
    </source>
</evidence>
<feature type="transmembrane region" description="Helical" evidence="20">
    <location>
        <begin position="424"/>
        <end position="450"/>
    </location>
</feature>
<keyword evidence="11" id="KW-1043">Host membrane</keyword>
<feature type="transmembrane region" description="Helical" evidence="20">
    <location>
        <begin position="74"/>
        <end position="90"/>
    </location>
</feature>
<comment type="subcellular location">
    <subcellularLocation>
        <location evidence="2">Host cell membrane</location>
        <topology evidence="2">Peripheral membrane protein</topology>
    </subcellularLocation>
    <subcellularLocation>
        <location evidence="1">Host cell membrane</location>
        <topology evidence="1">Single-pass type I membrane protein</topology>
    </subcellularLocation>
    <subcellularLocation>
        <location evidence="4">Virion membrane</location>
        <topology evidence="4">Peripheral membrane protein</topology>
    </subcellularLocation>
    <subcellularLocation>
        <location evidence="3">Virion membrane</location>
        <topology evidence="3">Single-pass type I membrane protein</topology>
    </subcellularLocation>
</comment>
<sequence>MMEEGRKEEPEERGEKSTMRDLLQRAVDKGHLTAREALDRWTLEDHGEIHPWIILFCFAGAIGVIGGWGLRGELNVCMLIALVVLVPIYWGIGEAARNIDSLDWQWVRKVFIVIILVLVGLLGGSCSAQRQHVAMLLSPPGIRLPSTVDIPWFCISNAPIPDCVHWTVQKPDQKHQQIENVMGLQEVLDNATFFEVPDLFDRVYLELARLDANSTGVPVNIPPTGIGQVKGDCSTGDIQGINETLSTRGTLGEKTFLSIRPGGWFTNTTVWFCVHWPFGFIQRKENLSEGSAQVRNCLDPINVTEPKVANYSYCPLEYKGKNYINKGLECVGGRVDLSSNPEQHTDLLACGTFCQNFRSCDMVSRDILIGYHPSQQRQHIYINHTFWEQANTRWILVQVPNYGFVPVPDTERPWKGGKTRGKRAVGMVIFLLVLAIMAMTASVTAAATLVKQHATAQVVGRLSTNLTYITRIQNQYLHLFQNLNTRVNNLHHRVTYLEFLAEVHEVQTGLGCVPRGRYCHFDWRPEEVGLNMTLWNSSTWQQWMSQYDQIEENIWNLKYNWSEALEKGKSNTDGLEPDVFRYLADLSSSFTWGSWVDKLVWLAYILLAYFAFKVLQCIMSNLGAQTRYQLLNAQEDTDPAEDGDQPDDHRSGDTPRSGVPSGGWSQRLSEGKRIGCLILRTEWQNWRNDLRTLRWLTLGGKILQLPLSLLVLLVRILLYILSPTFQNQRGWTVGRKGTGGDDRELSPELEYPSWTGSSQEMMEMRDLKEEDIPEEGIRPVEM</sequence>
<evidence type="ECO:0000256" key="6">
    <source>
        <dbReference type="ARBA" id="ARBA00022581"/>
    </source>
</evidence>
<organism evidence="21">
    <name type="scientific">Jembrana disease virus</name>
    <name type="common">JDV</name>
    <dbReference type="NCBI Taxonomy" id="36370"/>
    <lineage>
        <taxon>Viruses</taxon>
        <taxon>Riboviria</taxon>
        <taxon>Pararnavirae</taxon>
        <taxon>Artverviricota</taxon>
        <taxon>Revtraviricetes</taxon>
        <taxon>Ortervirales</taxon>
        <taxon>Retroviridae</taxon>
        <taxon>Orthoretrovirinae</taxon>
        <taxon>Lentivirus</taxon>
        <taxon>Lentivirus bovjem</taxon>
    </lineage>
</organism>
<keyword evidence="8 20" id="KW-0812">Transmembrane</keyword>
<dbReference type="CDD" id="cd09909">
    <property type="entry name" value="HIV-1-like_HR1-HR2"/>
    <property type="match status" value="1"/>
</dbReference>
<feature type="transmembrane region" description="Helical" evidence="20">
    <location>
        <begin position="49"/>
        <end position="67"/>
    </location>
</feature>
<reference evidence="21" key="1">
    <citation type="journal article" date="2007" name="Virus Res.">
        <title>Sequence analysis of Jembrana disease virus strains reveals a genetically stable lentivirus.</title>
        <authorList>
            <person name="Desport M."/>
            <person name="Stewart M.E."/>
            <person name="Mikosza A.S."/>
            <person name="Sheridan C.A."/>
            <person name="Peterson S.E."/>
            <person name="Chavand O."/>
            <person name="Hartaningsih N."/>
            <person name="Wilcox G.E."/>
        </authorList>
    </citation>
    <scope>NUCLEOTIDE SEQUENCE</scope>
    <source>
        <strain evidence="21">Pulukan/2001</strain>
        <tissue evidence="21">Spleen</tissue>
    </source>
</reference>
<feature type="non-terminal residue" evidence="21">
    <location>
        <position position="782"/>
    </location>
</feature>
<evidence type="ECO:0000256" key="10">
    <source>
        <dbReference type="ARBA" id="ARBA00022844"/>
    </source>
</evidence>
<evidence type="ECO:0000256" key="14">
    <source>
        <dbReference type="ARBA" id="ARBA00023136"/>
    </source>
</evidence>
<dbReference type="InterPro" id="IPR000328">
    <property type="entry name" value="GP41-like"/>
</dbReference>
<organismHost>
    <name type="scientific">Bos javanicus</name>
    <name type="common">Wild banteng</name>
    <dbReference type="NCBI Taxonomy" id="9906"/>
</organismHost>
<feature type="transmembrane region" description="Helical" evidence="20">
    <location>
        <begin position="599"/>
        <end position="619"/>
    </location>
</feature>
<feature type="region of interest" description="Disordered" evidence="19">
    <location>
        <begin position="636"/>
        <end position="667"/>
    </location>
</feature>
<keyword evidence="9" id="KW-1161">Viral attachment to host cell</keyword>
<evidence type="ECO:0000256" key="5">
    <source>
        <dbReference type="ARBA" id="ARBA00022511"/>
    </source>
</evidence>
<dbReference type="GO" id="GO:0020002">
    <property type="term" value="C:host cell plasma membrane"/>
    <property type="evidence" value="ECO:0007669"/>
    <property type="project" value="UniProtKB-SubCell"/>
</dbReference>
<dbReference type="GO" id="GO:0055036">
    <property type="term" value="C:virion membrane"/>
    <property type="evidence" value="ECO:0007669"/>
    <property type="project" value="UniProtKB-SubCell"/>
</dbReference>
<evidence type="ECO:0000256" key="9">
    <source>
        <dbReference type="ARBA" id="ARBA00022804"/>
    </source>
</evidence>
<keyword evidence="14 20" id="KW-0472">Membrane</keyword>
<evidence type="ECO:0000256" key="12">
    <source>
        <dbReference type="ARBA" id="ARBA00022879"/>
    </source>
</evidence>
<keyword evidence="6" id="KW-0945">Host-virus interaction</keyword>
<protein>
    <recommendedName>
        <fullName evidence="18">Env polyprotein</fullName>
    </recommendedName>
</protein>
<evidence type="ECO:0000256" key="3">
    <source>
        <dbReference type="ARBA" id="ARBA00004563"/>
    </source>
</evidence>
<evidence type="ECO:0000256" key="2">
    <source>
        <dbReference type="ARBA" id="ARBA00004505"/>
    </source>
</evidence>
<evidence type="ECO:0000256" key="8">
    <source>
        <dbReference type="ARBA" id="ARBA00022692"/>
    </source>
</evidence>
<proteinExistence type="predicted"/>
<keyword evidence="10" id="KW-0946">Virion</keyword>
<dbReference type="GO" id="GO:0005198">
    <property type="term" value="F:structural molecule activity"/>
    <property type="evidence" value="ECO:0007669"/>
    <property type="project" value="InterPro"/>
</dbReference>
<evidence type="ECO:0000256" key="20">
    <source>
        <dbReference type="SAM" id="Phobius"/>
    </source>
</evidence>
<dbReference type="EMBL" id="DQ229292">
    <property type="protein sequence ID" value="ABB72003.1"/>
    <property type="molecule type" value="Genomic_DNA"/>
</dbReference>
<feature type="transmembrane region" description="Helical" evidence="20">
    <location>
        <begin position="110"/>
        <end position="128"/>
    </location>
</feature>